<evidence type="ECO:0000256" key="1">
    <source>
        <dbReference type="SAM" id="MobiDB-lite"/>
    </source>
</evidence>
<protein>
    <submittedName>
        <fullName evidence="2">Uncharacterized protein</fullName>
    </submittedName>
</protein>
<gene>
    <name evidence="2" type="ORF">XA26_16970</name>
</gene>
<keyword evidence="3" id="KW-1185">Reference proteome</keyword>
<dbReference type="KEGG" id="mft:XA26_16970"/>
<dbReference type="AlphaFoldDB" id="A0A0N9YEH6"/>
<accession>A0A0N9YEH6</accession>
<dbReference type="PATRIC" id="fig|1766.6.peg.1678"/>
<reference evidence="2 3" key="1">
    <citation type="journal article" date="2015" name="MBio">
        <title>Enzymatic Degradation of Phenazines Can Generate Energy and Protect Sensitive Organisms from Toxicity.</title>
        <authorList>
            <person name="Costa K.C."/>
            <person name="Bergkessel M."/>
            <person name="Saunders S."/>
            <person name="Korlach J."/>
            <person name="Newman D.K."/>
        </authorList>
    </citation>
    <scope>NUCLEOTIDE SEQUENCE [LARGE SCALE GENOMIC DNA]</scope>
    <source>
        <strain evidence="2 3">CT6</strain>
    </source>
</reference>
<feature type="region of interest" description="Disordered" evidence="1">
    <location>
        <begin position="1"/>
        <end position="46"/>
    </location>
</feature>
<evidence type="ECO:0000313" key="3">
    <source>
        <dbReference type="Proteomes" id="UP000057134"/>
    </source>
</evidence>
<dbReference type="Proteomes" id="UP000057134">
    <property type="component" value="Chromosome"/>
</dbReference>
<name>A0A0N9YEH6_MYCFO</name>
<dbReference type="EMBL" id="CP011269">
    <property type="protein sequence ID" value="ALI25544.1"/>
    <property type="molecule type" value="Genomic_DNA"/>
</dbReference>
<evidence type="ECO:0000313" key="2">
    <source>
        <dbReference type="EMBL" id="ALI25544.1"/>
    </source>
</evidence>
<organism evidence="2 3">
    <name type="scientific">Mycolicibacterium fortuitum</name>
    <name type="common">Mycobacterium fortuitum</name>
    <dbReference type="NCBI Taxonomy" id="1766"/>
    <lineage>
        <taxon>Bacteria</taxon>
        <taxon>Bacillati</taxon>
        <taxon>Actinomycetota</taxon>
        <taxon>Actinomycetes</taxon>
        <taxon>Mycobacteriales</taxon>
        <taxon>Mycobacteriaceae</taxon>
        <taxon>Mycolicibacterium</taxon>
    </lineage>
</organism>
<proteinExistence type="predicted"/>
<sequence>MFLSTIRSAGPPAGTPSWRSGSTAGDSEPLSGRRFDAGIEVSGRFA</sequence>